<keyword evidence="1" id="KW-0472">Membrane</keyword>
<dbReference type="EMBL" id="LR699119">
    <property type="protein sequence ID" value="VVC76745.1"/>
    <property type="molecule type" value="Genomic_DNA"/>
</dbReference>
<dbReference type="Proteomes" id="UP000324194">
    <property type="component" value="Chromosome 1"/>
</dbReference>
<dbReference type="AlphaFoldDB" id="A0A5E4PJK1"/>
<dbReference type="KEGG" id="asip:AQUSIP_20700"/>
<organism evidence="2 3">
    <name type="scientific">Aquicella siphonis</name>
    <dbReference type="NCBI Taxonomy" id="254247"/>
    <lineage>
        <taxon>Bacteria</taxon>
        <taxon>Pseudomonadati</taxon>
        <taxon>Pseudomonadota</taxon>
        <taxon>Gammaproteobacteria</taxon>
        <taxon>Legionellales</taxon>
        <taxon>Coxiellaceae</taxon>
        <taxon>Aquicella</taxon>
    </lineage>
</organism>
<evidence type="ECO:0000256" key="1">
    <source>
        <dbReference type="SAM" id="Phobius"/>
    </source>
</evidence>
<keyword evidence="1" id="KW-1133">Transmembrane helix</keyword>
<proteinExistence type="predicted"/>
<feature type="transmembrane region" description="Helical" evidence="1">
    <location>
        <begin position="67"/>
        <end position="90"/>
    </location>
</feature>
<gene>
    <name evidence="2" type="ORF">AQUSIP_20700</name>
</gene>
<keyword evidence="1" id="KW-0812">Transmembrane</keyword>
<dbReference type="RefSeq" id="WP_148340048.1">
    <property type="nucleotide sequence ID" value="NZ_LR699119.1"/>
</dbReference>
<dbReference type="OrthoDB" id="5642936at2"/>
<evidence type="ECO:0000313" key="3">
    <source>
        <dbReference type="Proteomes" id="UP000324194"/>
    </source>
</evidence>
<reference evidence="2 3" key="1">
    <citation type="submission" date="2019-08" db="EMBL/GenBank/DDBJ databases">
        <authorList>
            <person name="Guy L."/>
        </authorList>
    </citation>
    <scope>NUCLEOTIDE SEQUENCE [LARGE SCALE GENOMIC DNA]</scope>
    <source>
        <strain evidence="2 3">SGT-108</strain>
    </source>
</reference>
<accession>A0A5E4PJK1</accession>
<protein>
    <submittedName>
        <fullName evidence="2">Uncharacterized protein</fullName>
    </submittedName>
</protein>
<sequence length="104" mass="11463">MPEMLTKYPDTALKILKDAKIQCGSGAKQQILTWCPKEKFCAFPTGEMCIYGIRDMPSMMQIHTLDILFLPGTFLPLTALAVMIFTLGILTGIKLGGKNSTHGR</sequence>
<name>A0A5E4PJK1_9COXI</name>
<keyword evidence="3" id="KW-1185">Reference proteome</keyword>
<evidence type="ECO:0000313" key="2">
    <source>
        <dbReference type="EMBL" id="VVC76745.1"/>
    </source>
</evidence>